<organism evidence="2 3">
    <name type="scientific">Eimeria mitis</name>
    <dbReference type="NCBI Taxonomy" id="44415"/>
    <lineage>
        <taxon>Eukaryota</taxon>
        <taxon>Sar</taxon>
        <taxon>Alveolata</taxon>
        <taxon>Apicomplexa</taxon>
        <taxon>Conoidasida</taxon>
        <taxon>Coccidia</taxon>
        <taxon>Eucoccidiorida</taxon>
        <taxon>Eimeriorina</taxon>
        <taxon>Eimeriidae</taxon>
        <taxon>Eimeria</taxon>
    </lineage>
</organism>
<sequence length="124" mass="13681">MAPFYKTAAAFCLVGLFGLQSEAAETPKYKFVVVDVKDDAYLTVRLARNGKLSVKTNEVAKDADILSALQAKVQEAEQDTQATCATVIESKFKKIFHHSFEFTEDPDYRELVQDALTTGLKAIG</sequence>
<proteinExistence type="predicted"/>
<evidence type="ECO:0008006" key="4">
    <source>
        <dbReference type="Google" id="ProtNLM"/>
    </source>
</evidence>
<evidence type="ECO:0000313" key="3">
    <source>
        <dbReference type="Proteomes" id="UP000030744"/>
    </source>
</evidence>
<reference evidence="2" key="2">
    <citation type="submission" date="2013-10" db="EMBL/GenBank/DDBJ databases">
        <authorList>
            <person name="Aslett M."/>
        </authorList>
    </citation>
    <scope>NUCLEOTIDE SEQUENCE [LARGE SCALE GENOMIC DNA]</scope>
    <source>
        <strain evidence="2">Houghton</strain>
    </source>
</reference>
<feature type="signal peptide" evidence="1">
    <location>
        <begin position="1"/>
        <end position="23"/>
    </location>
</feature>
<dbReference type="EMBL" id="HG681766">
    <property type="protein sequence ID" value="CDJ29171.1"/>
    <property type="molecule type" value="Genomic_DNA"/>
</dbReference>
<keyword evidence="3" id="KW-1185">Reference proteome</keyword>
<feature type="chain" id="PRO_5004670961" description="SAG family member" evidence="1">
    <location>
        <begin position="24"/>
        <end position="124"/>
    </location>
</feature>
<dbReference type="AlphaFoldDB" id="U6JWK9"/>
<name>U6JWK9_9EIME</name>
<dbReference type="Proteomes" id="UP000030744">
    <property type="component" value="Unassembled WGS sequence"/>
</dbReference>
<dbReference type="GeneID" id="25379434"/>
<accession>U6JWK9</accession>
<dbReference type="RefSeq" id="XP_013351740.1">
    <property type="nucleotide sequence ID" value="XM_013496286.1"/>
</dbReference>
<dbReference type="VEuPathDB" id="ToxoDB:EMH_0047440"/>
<reference evidence="2" key="1">
    <citation type="submission" date="2013-10" db="EMBL/GenBank/DDBJ databases">
        <title>Genomic analysis of the causative agents of coccidiosis in chickens.</title>
        <authorList>
            <person name="Reid A.J."/>
            <person name="Blake D."/>
            <person name="Billington K."/>
            <person name="Browne H."/>
            <person name="Dunn M."/>
            <person name="Hung S."/>
            <person name="Kawahara F."/>
            <person name="Miranda-Saavedra D."/>
            <person name="Mourier T."/>
            <person name="Nagra H."/>
            <person name="Otto T.D."/>
            <person name="Rawlings N."/>
            <person name="Sanchez A."/>
            <person name="Sanders M."/>
            <person name="Subramaniam C."/>
            <person name="Tay Y."/>
            <person name="Dear P."/>
            <person name="Doerig C."/>
            <person name="Gruber A."/>
            <person name="Parkinson J."/>
            <person name="Shirley M."/>
            <person name="Wan K.L."/>
            <person name="Berriman M."/>
            <person name="Tomley F."/>
            <person name="Pain A."/>
        </authorList>
    </citation>
    <scope>NUCLEOTIDE SEQUENCE [LARGE SCALE GENOMIC DNA]</scope>
    <source>
        <strain evidence="2">Houghton</strain>
    </source>
</reference>
<protein>
    <recommendedName>
        <fullName evidence="4">SAG family member</fullName>
    </recommendedName>
</protein>
<gene>
    <name evidence="2" type="ORF">EMH_0047440</name>
</gene>
<keyword evidence="1" id="KW-0732">Signal</keyword>
<evidence type="ECO:0000313" key="2">
    <source>
        <dbReference type="EMBL" id="CDJ29171.1"/>
    </source>
</evidence>
<evidence type="ECO:0000256" key="1">
    <source>
        <dbReference type="SAM" id="SignalP"/>
    </source>
</evidence>